<feature type="signal peptide" evidence="1">
    <location>
        <begin position="1"/>
        <end position="28"/>
    </location>
</feature>
<dbReference type="PANTHER" id="PTHR33831:SF8">
    <property type="entry name" value="SPARK DOMAIN-CONTAINING PROTEIN"/>
    <property type="match status" value="1"/>
</dbReference>
<evidence type="ECO:0000313" key="4">
    <source>
        <dbReference type="EMBL" id="GFY99114.1"/>
    </source>
</evidence>
<name>A0A7J0FK88_9ERIC</name>
<dbReference type="PANTHER" id="PTHR33831">
    <property type="entry name" value="GPI-ANCHORED PROTEIN"/>
    <property type="match status" value="1"/>
</dbReference>
<feature type="domain" description="At1g61900-like C-terminal" evidence="3">
    <location>
        <begin position="312"/>
        <end position="385"/>
    </location>
</feature>
<protein>
    <recommendedName>
        <fullName evidence="6">SPARK domain-containing protein</fullName>
    </recommendedName>
</protein>
<dbReference type="Pfam" id="PF26584">
    <property type="entry name" value="At1g61900"/>
    <property type="match status" value="1"/>
</dbReference>
<dbReference type="Pfam" id="PF19160">
    <property type="entry name" value="SPARK"/>
    <property type="match status" value="1"/>
</dbReference>
<proteinExistence type="predicted"/>
<evidence type="ECO:0000313" key="5">
    <source>
        <dbReference type="Proteomes" id="UP000585474"/>
    </source>
</evidence>
<dbReference type="InterPro" id="IPR043891">
    <property type="entry name" value="SPARK"/>
</dbReference>
<dbReference type="AlphaFoldDB" id="A0A7J0FK88"/>
<gene>
    <name evidence="4" type="ORF">Acr_13g0005150</name>
</gene>
<accession>A0A7J0FK88</accession>
<feature type="domain" description="SPARK" evidence="2">
    <location>
        <begin position="119"/>
        <end position="271"/>
    </location>
</feature>
<dbReference type="Proteomes" id="UP000585474">
    <property type="component" value="Unassembled WGS sequence"/>
</dbReference>
<keyword evidence="1" id="KW-0732">Signal</keyword>
<comment type="caution">
    <text evidence="4">The sequence shown here is derived from an EMBL/GenBank/DDBJ whole genome shotgun (WGS) entry which is preliminary data.</text>
</comment>
<dbReference type="InterPro" id="IPR040336">
    <property type="entry name" value="At1g61900-like"/>
</dbReference>
<feature type="chain" id="PRO_5029519734" description="SPARK domain-containing protein" evidence="1">
    <location>
        <begin position="29"/>
        <end position="411"/>
    </location>
</feature>
<dbReference type="EMBL" id="BJWL01000013">
    <property type="protein sequence ID" value="GFY99114.1"/>
    <property type="molecule type" value="Genomic_DNA"/>
</dbReference>
<sequence length="411" mass="44596">MKEASVSHNFSLQLIALLFLPCLHKHNALSPDITPTPSMGPQPFFPLLAPSPLMPFTYNGAPKLSGYFWRAVILNGNKNRIPRNPISSNLSLGIKILYEFGIFGNWELHFYSNPYPNVGLCTLNFSAAENVLTTAATDCWASFAPYLANVVCCPQFDATLAILLGQSSIYSGELALNSTQAEHCLSDVEQILQAQGAVEELHKLCSISPLNLTKSSCPLVEVNEIERLVDSSRLLDACGKINVVSECCNRVCQNAISDAARIISLKGNSSLRVPSTTIDDCKSIVLRWLASKLDPSSMNSVLRGLSSCNINKVCPLALPDVKNVTKECGNAISNQTACCNDVESYVSHLQEQSLITTLQALNCAALLGTKLQIANVSHNVYNLCQINLKDFSLQGTSLPAIPKAPFCSNWS</sequence>
<evidence type="ECO:0000256" key="1">
    <source>
        <dbReference type="SAM" id="SignalP"/>
    </source>
</evidence>
<reference evidence="4 5" key="1">
    <citation type="submission" date="2019-07" db="EMBL/GenBank/DDBJ databases">
        <title>De Novo Assembly of kiwifruit Actinidia rufa.</title>
        <authorList>
            <person name="Sugita-Konishi S."/>
            <person name="Sato K."/>
            <person name="Mori E."/>
            <person name="Abe Y."/>
            <person name="Kisaki G."/>
            <person name="Hamano K."/>
            <person name="Suezawa K."/>
            <person name="Otani M."/>
            <person name="Fukuda T."/>
            <person name="Manabe T."/>
            <person name="Gomi K."/>
            <person name="Tabuchi M."/>
            <person name="Akimitsu K."/>
            <person name="Kataoka I."/>
        </authorList>
    </citation>
    <scope>NUCLEOTIDE SEQUENCE [LARGE SCALE GENOMIC DNA]</scope>
    <source>
        <strain evidence="5">cv. Fuchu</strain>
    </source>
</reference>
<dbReference type="GO" id="GO:0005886">
    <property type="term" value="C:plasma membrane"/>
    <property type="evidence" value="ECO:0007669"/>
    <property type="project" value="TreeGrafter"/>
</dbReference>
<evidence type="ECO:0008006" key="6">
    <source>
        <dbReference type="Google" id="ProtNLM"/>
    </source>
</evidence>
<evidence type="ECO:0000259" key="3">
    <source>
        <dbReference type="Pfam" id="PF26584"/>
    </source>
</evidence>
<dbReference type="OrthoDB" id="1906601at2759"/>
<evidence type="ECO:0000259" key="2">
    <source>
        <dbReference type="Pfam" id="PF19160"/>
    </source>
</evidence>
<organism evidence="4 5">
    <name type="scientific">Actinidia rufa</name>
    <dbReference type="NCBI Taxonomy" id="165716"/>
    <lineage>
        <taxon>Eukaryota</taxon>
        <taxon>Viridiplantae</taxon>
        <taxon>Streptophyta</taxon>
        <taxon>Embryophyta</taxon>
        <taxon>Tracheophyta</taxon>
        <taxon>Spermatophyta</taxon>
        <taxon>Magnoliopsida</taxon>
        <taxon>eudicotyledons</taxon>
        <taxon>Gunneridae</taxon>
        <taxon>Pentapetalae</taxon>
        <taxon>asterids</taxon>
        <taxon>Ericales</taxon>
        <taxon>Actinidiaceae</taxon>
        <taxon>Actinidia</taxon>
    </lineage>
</organism>
<keyword evidence="5" id="KW-1185">Reference proteome</keyword>
<dbReference type="InterPro" id="IPR059003">
    <property type="entry name" value="At1g61900_C"/>
</dbReference>